<dbReference type="EMBL" id="CP022123">
    <property type="protein sequence ID" value="ASG29094.1"/>
    <property type="molecule type" value="Genomic_DNA"/>
</dbReference>
<evidence type="ECO:0008006" key="4">
    <source>
        <dbReference type="Google" id="ProtNLM"/>
    </source>
</evidence>
<dbReference type="Proteomes" id="UP000197638">
    <property type="component" value="Chromosome"/>
</dbReference>
<sequence>MKKLILLIITVTIFTSCSNVTDMFDIFEPRRFKKITDGGVINYPDTSIRDPNYSENEEKTKKNVTPNFTGKRTERNI</sequence>
<dbReference type="PROSITE" id="PS51257">
    <property type="entry name" value="PROKAR_LIPOPROTEIN"/>
    <property type="match status" value="1"/>
</dbReference>
<dbReference type="AlphaFoldDB" id="A0A241Q2S4"/>
<proteinExistence type="predicted"/>
<feature type="region of interest" description="Disordered" evidence="1">
    <location>
        <begin position="46"/>
        <end position="77"/>
    </location>
</feature>
<evidence type="ECO:0000313" key="2">
    <source>
        <dbReference type="EMBL" id="ASG29094.1"/>
    </source>
</evidence>
<accession>A0A241Q2S4</accession>
<gene>
    <name evidence="2" type="ORF">CBG61_09470</name>
</gene>
<dbReference type="RefSeq" id="WP_088765310.1">
    <property type="nucleotide sequence ID" value="NZ_CP022123.1"/>
</dbReference>
<protein>
    <recommendedName>
        <fullName evidence="4">Lipoprotein</fullName>
    </recommendedName>
</protein>
<reference evidence="2 3" key="1">
    <citation type="submission" date="2017-06" db="EMBL/GenBank/DDBJ databases">
        <title>Genome sequencing of Fusobacterium nucleatum subsp. polymorphum KCOM 1275 (=ChDC F310).</title>
        <authorList>
            <person name="Kook J.-K."/>
            <person name="Park S.-N."/>
            <person name="Lim Y.K."/>
            <person name="Roh H."/>
        </authorList>
    </citation>
    <scope>NUCLEOTIDE SEQUENCE [LARGE SCALE GENOMIC DNA]</scope>
    <source>
        <strain evidence="2 3">KCOM 1275</strain>
    </source>
</reference>
<organism evidence="2 3">
    <name type="scientific">Fusobacterium nucleatum subsp. polymorphum</name>
    <name type="common">Fusobacterium polymorphum</name>
    <dbReference type="NCBI Taxonomy" id="76857"/>
    <lineage>
        <taxon>Bacteria</taxon>
        <taxon>Fusobacteriati</taxon>
        <taxon>Fusobacteriota</taxon>
        <taxon>Fusobacteriia</taxon>
        <taxon>Fusobacteriales</taxon>
        <taxon>Fusobacteriaceae</taxon>
        <taxon>Fusobacterium</taxon>
    </lineage>
</organism>
<name>A0A241Q2S4_FUSNP</name>
<evidence type="ECO:0000256" key="1">
    <source>
        <dbReference type="SAM" id="MobiDB-lite"/>
    </source>
</evidence>
<evidence type="ECO:0000313" key="3">
    <source>
        <dbReference type="Proteomes" id="UP000197638"/>
    </source>
</evidence>